<dbReference type="InterPro" id="IPR016024">
    <property type="entry name" value="ARM-type_fold"/>
</dbReference>
<dbReference type="Gene3D" id="1.25.10.10">
    <property type="entry name" value="Leucine-rich Repeat Variant"/>
    <property type="match status" value="1"/>
</dbReference>
<dbReference type="Proteomes" id="UP001465755">
    <property type="component" value="Unassembled WGS sequence"/>
</dbReference>
<dbReference type="Pfam" id="PF13374">
    <property type="entry name" value="TPR_10"/>
    <property type="match status" value="3"/>
</dbReference>
<protein>
    <recommendedName>
        <fullName evidence="6">Kinesin light chain</fullName>
    </recommendedName>
</protein>
<dbReference type="InterPro" id="IPR011990">
    <property type="entry name" value="TPR-like_helical_dom_sf"/>
</dbReference>
<dbReference type="GO" id="GO:0035556">
    <property type="term" value="P:intracellular signal transduction"/>
    <property type="evidence" value="ECO:0007669"/>
    <property type="project" value="TreeGrafter"/>
</dbReference>
<keyword evidence="5" id="KW-1185">Reference proteome</keyword>
<dbReference type="SUPFAM" id="SSF48371">
    <property type="entry name" value="ARM repeat"/>
    <property type="match status" value="1"/>
</dbReference>
<dbReference type="InterPro" id="IPR011989">
    <property type="entry name" value="ARM-like"/>
</dbReference>
<comment type="caution">
    <text evidence="4">The sequence shown here is derived from an EMBL/GenBank/DDBJ whole genome shotgun (WGS) entry which is preliminary data.</text>
</comment>
<evidence type="ECO:0000313" key="5">
    <source>
        <dbReference type="Proteomes" id="UP001465755"/>
    </source>
</evidence>
<dbReference type="Pfam" id="PF08569">
    <property type="entry name" value="Mo25"/>
    <property type="match status" value="1"/>
</dbReference>
<accession>A0AAW1NND1</accession>
<dbReference type="InterPro" id="IPR019734">
    <property type="entry name" value="TPR_rpt"/>
</dbReference>
<dbReference type="InterPro" id="IPR027417">
    <property type="entry name" value="P-loop_NTPase"/>
</dbReference>
<reference evidence="4 5" key="1">
    <citation type="journal article" date="2024" name="Nat. Commun.">
        <title>Phylogenomics reveals the evolutionary origins of lichenization in chlorophyte algae.</title>
        <authorList>
            <person name="Puginier C."/>
            <person name="Libourel C."/>
            <person name="Otte J."/>
            <person name="Skaloud P."/>
            <person name="Haon M."/>
            <person name="Grisel S."/>
            <person name="Petersen M."/>
            <person name="Berrin J.G."/>
            <person name="Delaux P.M."/>
            <person name="Dal Grande F."/>
            <person name="Keller J."/>
        </authorList>
    </citation>
    <scope>NUCLEOTIDE SEQUENCE [LARGE SCALE GENOMIC DNA]</scope>
    <source>
        <strain evidence="4 5">SAG 2036</strain>
    </source>
</reference>
<keyword evidence="2" id="KW-0802">TPR repeat</keyword>
<name>A0AAW1NND1_9CHLO</name>
<evidence type="ECO:0008006" key="6">
    <source>
        <dbReference type="Google" id="ProtNLM"/>
    </source>
</evidence>
<gene>
    <name evidence="4" type="ORF">WJX73_005478</name>
</gene>
<dbReference type="InterPro" id="IPR013878">
    <property type="entry name" value="Mo25"/>
</dbReference>
<dbReference type="PROSITE" id="PS50005">
    <property type="entry name" value="TPR"/>
    <property type="match status" value="2"/>
</dbReference>
<comment type="similarity">
    <text evidence="1">Belongs to the Mo25 family.</text>
</comment>
<organism evidence="4 5">
    <name type="scientific">Symbiochloris irregularis</name>
    <dbReference type="NCBI Taxonomy" id="706552"/>
    <lineage>
        <taxon>Eukaryota</taxon>
        <taxon>Viridiplantae</taxon>
        <taxon>Chlorophyta</taxon>
        <taxon>core chlorophytes</taxon>
        <taxon>Trebouxiophyceae</taxon>
        <taxon>Trebouxiales</taxon>
        <taxon>Trebouxiaceae</taxon>
        <taxon>Symbiochloris</taxon>
    </lineage>
</organism>
<proteinExistence type="inferred from homology"/>
<dbReference type="PANTHER" id="PTHR10182:SF3">
    <property type="entry name" value="PROTEIN MO25"/>
    <property type="match status" value="1"/>
</dbReference>
<dbReference type="Gene3D" id="1.25.40.10">
    <property type="entry name" value="Tetratricopeptide repeat domain"/>
    <property type="match status" value="3"/>
</dbReference>
<dbReference type="SUPFAM" id="SSF48452">
    <property type="entry name" value="TPR-like"/>
    <property type="match status" value="4"/>
</dbReference>
<evidence type="ECO:0000256" key="2">
    <source>
        <dbReference type="PROSITE-ProRule" id="PRU00339"/>
    </source>
</evidence>
<feature type="region of interest" description="Disordered" evidence="3">
    <location>
        <begin position="808"/>
        <end position="828"/>
    </location>
</feature>
<dbReference type="Pfam" id="PF13424">
    <property type="entry name" value="TPR_12"/>
    <property type="match status" value="3"/>
</dbReference>
<evidence type="ECO:0000256" key="3">
    <source>
        <dbReference type="SAM" id="MobiDB-lite"/>
    </source>
</evidence>
<dbReference type="EMBL" id="JALJOQ010000157">
    <property type="protein sequence ID" value="KAK9792952.1"/>
    <property type="molecule type" value="Genomic_DNA"/>
</dbReference>
<dbReference type="PRINTS" id="PR00381">
    <property type="entry name" value="KINESINLIGHT"/>
</dbReference>
<dbReference type="SMART" id="SM00028">
    <property type="entry name" value="TPR"/>
    <property type="match status" value="10"/>
</dbReference>
<dbReference type="PANTHER" id="PTHR10182">
    <property type="entry name" value="CALCIUM-BINDING PROTEIN 39-RELATED"/>
    <property type="match status" value="1"/>
</dbReference>
<feature type="repeat" description="TPR" evidence="2">
    <location>
        <begin position="1354"/>
        <end position="1387"/>
    </location>
</feature>
<evidence type="ECO:0000256" key="1">
    <source>
        <dbReference type="ARBA" id="ARBA00011012"/>
    </source>
</evidence>
<evidence type="ECO:0000313" key="4">
    <source>
        <dbReference type="EMBL" id="KAK9792952.1"/>
    </source>
</evidence>
<dbReference type="GO" id="GO:0043539">
    <property type="term" value="F:protein serine/threonine kinase activator activity"/>
    <property type="evidence" value="ECO:0007669"/>
    <property type="project" value="TreeGrafter"/>
</dbReference>
<feature type="repeat" description="TPR" evidence="2">
    <location>
        <begin position="1312"/>
        <end position="1345"/>
    </location>
</feature>
<sequence>MAHYLEKVLNKAKSKSPHEMVFKCHGALEKLGEGSSDKQQEELGKYLGLMKVVIYGDGEVEPSKDNAVLLALEACKLDLPMLLCQKLALLDFESRKDAAQVCGAIFRMDSNGNGPGVRYVHEHPEVLFTLFRGYDNPAIALNCGSMLRDCIRDESLAQLVLEGPLFGHYFEKVEVSNFEVASDAFATFKDLLTRHKVVVSQYLLKQYNEFFGAYTHLLQSENYVTRRQSLKLLGELLLDRANGKVMLRYVSDPMNLKLMMILLKDQSRSIQFEAFHVFKVFVANPNKNDATVDILTSNKDKLLKYLGDFHTDKEDEQFKEEKAVIIKEISLLKARPQVQKWLAEEALCAKLKGLEGLSGKELVALTDESLRQAGNPNRLERMKLLNRREELLCAESEADDVVSDIGLIPALSTRTSAETRVSGLLTGLGREGSGFRPELQKRPSLSIHTLTRTMTFNDTSPRNRVLPSPTPAVEPQMVTVKPDTPGGVLLEPLRAAMVTIETAETRRLLEKMLACYKNVQAAFYSQDNGWSLLACMCQVQPYILQHQIPARSSGLLSAFLRLVTELEDFTSAFCNRCWLGRLRTASSDLDECTRICNLLQNIVTDYKVPVELQTGRYHFEDATGKLKAALNQSSPDHPDPWAARELDPLLAERLIPLLDQSPGTALATLVDQEIAHCAATNGLGPHSIIRHDELRVFWWRAFRTVEEIPWDTFWGAFPKTLEPVHVAKLGKIVVQTEHRRMFQREVGRRSQQTVTSVELDFAFPPNVTLETTCERLTRGANNMNRTLGSRSIIWRIPSMRMAPDSPMTSWGSNNSNSRGTFNSASSDPQHMSVASAVGLEEEQQSLVELLMSHDDDSCALLNIVGPSGCGKATLVNCIMLQLLALNTLLERITKAAVNAKIIVVSEEPHPGPELNLATFNLGRISREDGARVFSLTCPQVEREVAVQLVDVCDCLPAALQLVAAALNNGLLAAQDFLENPELAYAGQSEDGESRLHKIIRQVIGELDEDVLHAFLLLSIFPASFSTLAAAEVLGLAGNLFHCTAVLGILADSRLINQTDEKRWTMAPALCSCARGITSELGLTHDSAKAALLGYYNAMLARSTVIAAAHGPMAATRLLDKSQATIFEVISWASASFAAWSSLSAYAEMVWDCMRMLSPRMEPNQCLSFCKNVLKLAEDHNDKAWRGRVLYAIGMTLSDQGKWVAAETKFGEALQILEQELGPEHLDLARVCSGLAVVKYKLNMWDDVQDLFARAYDIQSTQLGQDNPELALTMSHSAGLLKAMNKDADAETVWRTVLDMRERTLGREHLEVAATLNNLAVLLKTVGRYEEAEELYRRAITIREKALGPAHPQVASYMNNLASLMRKTGQADKAETLYRKALAMCEDDLGPEHPEVASCYANLAGILRGQGRTLEALNFMEKALDIRSRALPNNSPDLAAAMLGLTYALRDLGQHAEALQSCEKAVSVLTQLATDSTMPSLASALCIQASLHLCLSQGEAAEPLVRKALDIRTRLLGARNTDTAAAMATLADVLCSLGRKGEAEQHAQKALDLQETLKGATSMQYAECLSTMANVQACKQNWEAALTNCRQCLTIKEQQLPPGSALIADVQEQLANILAKSGDKKAAADQMRTCLGIREKALGSHHPTTRATIDSLATLQDRGFTSRTSRRSFKIPPNIEVPAFGPR</sequence>
<dbReference type="SUPFAM" id="SSF52540">
    <property type="entry name" value="P-loop containing nucleoside triphosphate hydrolases"/>
    <property type="match status" value="1"/>
</dbReference>